<dbReference type="InterPro" id="IPR029460">
    <property type="entry name" value="DNAPol_HHH"/>
</dbReference>
<dbReference type="SUPFAM" id="SSF89550">
    <property type="entry name" value="PHP domain-like"/>
    <property type="match status" value="1"/>
</dbReference>
<dbReference type="InterPro" id="IPR003141">
    <property type="entry name" value="Pol/His_phosphatase_N"/>
</dbReference>
<evidence type="ECO:0000256" key="2">
    <source>
        <dbReference type="ARBA" id="ARBA00007391"/>
    </source>
</evidence>
<dbReference type="Pfam" id="PF07733">
    <property type="entry name" value="DNA_pol3_alpha"/>
    <property type="match status" value="1"/>
</dbReference>
<dbReference type="InterPro" id="IPR011708">
    <property type="entry name" value="DNA_pol3_alpha_NTPase_dom"/>
</dbReference>
<dbReference type="Gene3D" id="1.10.150.870">
    <property type="match status" value="1"/>
</dbReference>
<comment type="subcellular location">
    <subcellularLocation>
        <location evidence="1">Cytoplasm</location>
    </subcellularLocation>
</comment>
<dbReference type="Pfam" id="PF02811">
    <property type="entry name" value="PHP"/>
    <property type="match status" value="1"/>
</dbReference>
<dbReference type="GO" id="GO:0008408">
    <property type="term" value="F:3'-5' exonuclease activity"/>
    <property type="evidence" value="ECO:0007669"/>
    <property type="project" value="InterPro"/>
</dbReference>
<keyword evidence="10" id="KW-0239">DNA-directed DNA polymerase</keyword>
<dbReference type="InterPro" id="IPR016195">
    <property type="entry name" value="Pol/histidinol_Pase-like"/>
</dbReference>
<evidence type="ECO:0000256" key="1">
    <source>
        <dbReference type="ARBA" id="ARBA00004496"/>
    </source>
</evidence>
<evidence type="ECO:0000256" key="5">
    <source>
        <dbReference type="ARBA" id="ARBA00022490"/>
    </source>
</evidence>
<evidence type="ECO:0000256" key="6">
    <source>
        <dbReference type="ARBA" id="ARBA00022679"/>
    </source>
</evidence>
<dbReference type="InterPro" id="IPR004013">
    <property type="entry name" value="PHP_dom"/>
</dbReference>
<dbReference type="PANTHER" id="PTHR32294:SF4">
    <property type="entry name" value="ERROR-PRONE DNA POLYMERASE"/>
    <property type="match status" value="1"/>
</dbReference>
<dbReference type="Proteomes" id="UP000321805">
    <property type="component" value="Chromosome"/>
</dbReference>
<comment type="catalytic activity">
    <reaction evidence="12">
        <text>DNA(n) + a 2'-deoxyribonucleoside 5'-triphosphate = DNA(n+1) + diphosphate</text>
        <dbReference type="Rhea" id="RHEA:22508"/>
        <dbReference type="Rhea" id="RHEA-COMP:17339"/>
        <dbReference type="Rhea" id="RHEA-COMP:17340"/>
        <dbReference type="ChEBI" id="CHEBI:33019"/>
        <dbReference type="ChEBI" id="CHEBI:61560"/>
        <dbReference type="ChEBI" id="CHEBI:173112"/>
        <dbReference type="EC" id="2.7.7.7"/>
    </reaction>
</comment>
<evidence type="ECO:0000259" key="13">
    <source>
        <dbReference type="SMART" id="SM00481"/>
    </source>
</evidence>
<keyword evidence="5" id="KW-0963">Cytoplasm</keyword>
<evidence type="ECO:0000256" key="11">
    <source>
        <dbReference type="ARBA" id="ARBA00023204"/>
    </source>
</evidence>
<keyword evidence="7 14" id="KW-0548">Nucleotidyltransferase</keyword>
<reference evidence="14 15" key="1">
    <citation type="journal article" date="2018" name="J. Microbiol.">
        <title>Baekduia soli gen. nov., sp. nov., a novel bacterium isolated from the soil of Baekdu Mountain and proposal of a novel family name, Baekduiaceae fam. nov.</title>
        <authorList>
            <person name="An D.S."/>
            <person name="Siddiqi M.Z."/>
            <person name="Kim K.H."/>
            <person name="Yu H.S."/>
            <person name="Im W.T."/>
        </authorList>
    </citation>
    <scope>NUCLEOTIDE SEQUENCE [LARGE SCALE GENOMIC DNA]</scope>
    <source>
        <strain evidence="14 15">BR7-21</strain>
    </source>
</reference>
<feature type="domain" description="Polymerase/histidinol phosphatase N-terminal" evidence="13">
    <location>
        <begin position="10"/>
        <end position="77"/>
    </location>
</feature>
<keyword evidence="9" id="KW-0227">DNA damage</keyword>
<dbReference type="GO" id="GO:0006281">
    <property type="term" value="P:DNA repair"/>
    <property type="evidence" value="ECO:0007669"/>
    <property type="project" value="UniProtKB-KW"/>
</dbReference>
<dbReference type="NCBIfam" id="TIGR00594">
    <property type="entry name" value="polc"/>
    <property type="match status" value="1"/>
</dbReference>
<organism evidence="14 15">
    <name type="scientific">Baekduia soli</name>
    <dbReference type="NCBI Taxonomy" id="496014"/>
    <lineage>
        <taxon>Bacteria</taxon>
        <taxon>Bacillati</taxon>
        <taxon>Actinomycetota</taxon>
        <taxon>Thermoleophilia</taxon>
        <taxon>Solirubrobacterales</taxon>
        <taxon>Baekduiaceae</taxon>
        <taxon>Baekduia</taxon>
    </lineage>
</organism>
<evidence type="ECO:0000256" key="7">
    <source>
        <dbReference type="ARBA" id="ARBA00022695"/>
    </source>
</evidence>
<dbReference type="EMBL" id="CP042430">
    <property type="protein sequence ID" value="QEC48040.1"/>
    <property type="molecule type" value="Genomic_DNA"/>
</dbReference>
<dbReference type="Gene3D" id="3.20.20.140">
    <property type="entry name" value="Metal-dependent hydrolases"/>
    <property type="match status" value="1"/>
</dbReference>
<dbReference type="KEGG" id="bsol:FSW04_10980"/>
<evidence type="ECO:0000256" key="3">
    <source>
        <dbReference type="ARBA" id="ARBA00012417"/>
    </source>
</evidence>
<dbReference type="InterPro" id="IPR004805">
    <property type="entry name" value="DnaE2/DnaE/PolC"/>
</dbReference>
<dbReference type="PANTHER" id="PTHR32294">
    <property type="entry name" value="DNA POLYMERASE III SUBUNIT ALPHA"/>
    <property type="match status" value="1"/>
</dbReference>
<evidence type="ECO:0000313" key="14">
    <source>
        <dbReference type="EMBL" id="QEC48040.1"/>
    </source>
</evidence>
<keyword evidence="15" id="KW-1185">Reference proteome</keyword>
<evidence type="ECO:0000256" key="12">
    <source>
        <dbReference type="ARBA" id="ARBA00049244"/>
    </source>
</evidence>
<dbReference type="CDD" id="cd04485">
    <property type="entry name" value="DnaE_OBF"/>
    <property type="match status" value="1"/>
</dbReference>
<evidence type="ECO:0000256" key="9">
    <source>
        <dbReference type="ARBA" id="ARBA00022763"/>
    </source>
</evidence>
<evidence type="ECO:0000256" key="10">
    <source>
        <dbReference type="ARBA" id="ARBA00022932"/>
    </source>
</evidence>
<dbReference type="InterPro" id="IPR040982">
    <property type="entry name" value="DNA_pol3_finger"/>
</dbReference>
<dbReference type="OrthoDB" id="9803237at2"/>
<dbReference type="Pfam" id="PF17657">
    <property type="entry name" value="DNA_pol3_finger"/>
    <property type="match status" value="1"/>
</dbReference>
<gene>
    <name evidence="14" type="primary">dnaE</name>
    <name evidence="14" type="ORF">FSW04_10980</name>
</gene>
<dbReference type="GO" id="GO:0006260">
    <property type="term" value="P:DNA replication"/>
    <property type="evidence" value="ECO:0007669"/>
    <property type="project" value="UniProtKB-KW"/>
</dbReference>
<dbReference type="GO" id="GO:0003887">
    <property type="term" value="F:DNA-directed DNA polymerase activity"/>
    <property type="evidence" value="ECO:0007669"/>
    <property type="project" value="UniProtKB-KW"/>
</dbReference>
<sequence>MCEHAFVSYVELHCHSAFSFLDGASLPDELVAAAQERGHQALALTDHNTVSGSMEFAQAASSMGVRAIHGAEVDVADPAGSPDAPDPPARHVTLLVRDATGWRNLCRLLTRAHAHTRDDGGRAHLRRVREPVVTMADLSRFSEGLVCLSGCARHGMHDEPSARALLGIYGPGRFRIELQRPLARHDRATNRGLAELARRLGVPCVATGDVHAHSPERARLQDAFVAIRRHTTLDASEPLRRGNHAHVLASPQAMAARFEDHPEAVAETARLAETLTFDLTADLGYRYPGAEDAGADQDLAAVCTARFDARYPSGHRLRAEATSRLEQELALIRGLGLSGFFLLHHEMLELAREVAVEVRGAGGPDSVRMLLPPGRGRGSSVSSIVCYLTGLSHVDPIANDLLLGRFLNEEITSLPDIDLDFPRDVREVLIPRVHERFGHERSALVAAFPTYRARGAIRELGKVLGLPPGEIERVARSSEAFSAETVDRDIAVALGKGREAEGRWRWLHLLAHEAHGLPRHLSQHSGGMIVATRPLIDCCPVVPAAMEGRQMVMWDKDSCSDAGFLKIDLLGLGMLSAVERCVEMIARRRHERIDLSRIPMDDPETFRCIQEADTTGVFQIESRAQMGSLRRTRPETLQDLTIQVAIVRPGPIVGGAVNPYIERRQRLREDPSFAVPYDHPSLEPVLRETLGTIIFQDQVIEVAMAFAGFSPGEAEGLRRAMSRKRSVAAIEAYHGRFVDRARTRWDDVDEELAERVWTMVKGFSGFGFPKAHGAAFGLLAYQSTWLRVHYGPEFLAALLDEQPMGFYPSDALVHEAQRRGIEVLAPDVNASAVGCTVLPRSDPPAVRIGLGYVLGVRADEVAALVAAREAAGPFRSLEDLASRAGAGRAALEQLAWSGACDALAGGDRRRALWDLGVASPGRRLRAPRAAGAADAPAGDHASAAAAGRAAAARRDLGVQLALPLGVGEAPALPGLSGWEAMIADYATTGLTTGEHPLGLLREELAGQGMVANADLARLPHGARVRLGGLVVARQRPGTAKGVCFLLMEDETGTVNLVVPPKVYERDRTIVRAEPLVVADGVLERHASAGGAINVVCRRLTRLEATGHLRARSAAELGAPQAIVRGAEQGLGGDVIRVKDFSMLDAIELARQDAAREAEAAAGEELAPTGTGDFRAVAPAVQSFAAGRRR</sequence>
<proteinExistence type="inferred from homology"/>
<evidence type="ECO:0000313" key="15">
    <source>
        <dbReference type="Proteomes" id="UP000321805"/>
    </source>
</evidence>
<keyword evidence="11" id="KW-0234">DNA repair</keyword>
<evidence type="ECO:0000256" key="8">
    <source>
        <dbReference type="ARBA" id="ARBA00022705"/>
    </source>
</evidence>
<dbReference type="EC" id="2.7.7.7" evidence="3"/>
<dbReference type="SMART" id="SM00481">
    <property type="entry name" value="POLIIIAc"/>
    <property type="match status" value="1"/>
</dbReference>
<comment type="similarity">
    <text evidence="2">Belongs to the DNA polymerase type-C family. DnaE2 subfamily.</text>
</comment>
<keyword evidence="6 14" id="KW-0808">Transferase</keyword>
<dbReference type="Pfam" id="PF01336">
    <property type="entry name" value="tRNA_anti-codon"/>
    <property type="match status" value="1"/>
</dbReference>
<protein>
    <recommendedName>
        <fullName evidence="4">Error-prone DNA polymerase</fullName>
        <ecNumber evidence="3">2.7.7.7</ecNumber>
    </recommendedName>
</protein>
<dbReference type="Pfam" id="PF14579">
    <property type="entry name" value="HHH_6"/>
    <property type="match status" value="1"/>
</dbReference>
<evidence type="ECO:0000256" key="4">
    <source>
        <dbReference type="ARBA" id="ARBA00017273"/>
    </source>
</evidence>
<dbReference type="InterPro" id="IPR004365">
    <property type="entry name" value="NA-bd_OB_tRNA"/>
</dbReference>
<accession>A0A5B8U4T9</accession>
<keyword evidence="8" id="KW-0235">DNA replication</keyword>
<name>A0A5B8U4T9_9ACTN</name>
<dbReference type="AlphaFoldDB" id="A0A5B8U4T9"/>